<dbReference type="SUPFAM" id="SSF82689">
    <property type="entry name" value="Mechanosensitive channel protein MscS (YggB), C-terminal domain"/>
    <property type="match status" value="1"/>
</dbReference>
<dbReference type="InterPro" id="IPR011066">
    <property type="entry name" value="MscS_channel_C_sf"/>
</dbReference>
<evidence type="ECO:0000256" key="5">
    <source>
        <dbReference type="ARBA" id="ARBA00022989"/>
    </source>
</evidence>
<dbReference type="Pfam" id="PF21082">
    <property type="entry name" value="MS_channel_3rd"/>
    <property type="match status" value="1"/>
</dbReference>
<dbReference type="GO" id="GO:0005886">
    <property type="term" value="C:plasma membrane"/>
    <property type="evidence" value="ECO:0007669"/>
    <property type="project" value="UniProtKB-SubCell"/>
</dbReference>
<dbReference type="InterPro" id="IPR045275">
    <property type="entry name" value="MscS_archaea/bacteria_type"/>
</dbReference>
<keyword evidence="7" id="KW-0407">Ion channel</keyword>
<dbReference type="InterPro" id="IPR008910">
    <property type="entry name" value="MSC_TM_helix"/>
</dbReference>
<dbReference type="HOGENOM" id="CLU_037945_1_1_6"/>
<evidence type="ECO:0000259" key="10">
    <source>
        <dbReference type="Pfam" id="PF21088"/>
    </source>
</evidence>
<evidence type="ECO:0000256" key="6">
    <source>
        <dbReference type="ARBA" id="ARBA00023136"/>
    </source>
</evidence>
<evidence type="ECO:0000256" key="3">
    <source>
        <dbReference type="ARBA" id="ARBA00022475"/>
    </source>
</evidence>
<sequence length="273" mass="30256">MEIINRSIQFFENYDSIILDYLIHFGLAILIFIVGRFISIFVSNQLRKILILKQVEPTIIKFTASSSRYTIMGLTLVAVLGQLGVQTSSIVAIIGAAGLAIGLALQGSLSNFAAGVLLILFRPFKVGELVMVSNIRGTVDAIQIFSTTILTPTGEAVTIPNSHVLATSIINFTRQPNRRIDLTIGIDYKADIKQVYQILLSSVERTPNITKELGIIIRLDELAASSVNFLVMVWTNNDNYGPVRTLILENIKMDLDHHNINIPYQTLDVNIKQ</sequence>
<dbReference type="PROSITE" id="PS01246">
    <property type="entry name" value="UPF0003"/>
    <property type="match status" value="1"/>
</dbReference>
<feature type="transmembrane region" description="Helical" evidence="7">
    <location>
        <begin position="91"/>
        <end position="121"/>
    </location>
</feature>
<dbReference type="InterPro" id="IPR049278">
    <property type="entry name" value="MS_channel_C"/>
</dbReference>
<dbReference type="EMBL" id="CP009056">
    <property type="protein sequence ID" value="AJA46072.1"/>
    <property type="molecule type" value="Genomic_DNA"/>
</dbReference>
<dbReference type="InterPro" id="IPR006686">
    <property type="entry name" value="MscS_channel_CS"/>
</dbReference>
<dbReference type="PANTHER" id="PTHR30221">
    <property type="entry name" value="SMALL-CONDUCTANCE MECHANOSENSITIVE CHANNEL"/>
    <property type="match status" value="1"/>
</dbReference>
<dbReference type="Proteomes" id="UP000030901">
    <property type="component" value="Chromosome"/>
</dbReference>
<keyword evidence="7" id="KW-0406">Ion transport</keyword>
<evidence type="ECO:0000256" key="1">
    <source>
        <dbReference type="ARBA" id="ARBA00004651"/>
    </source>
</evidence>
<dbReference type="InterPro" id="IPR049142">
    <property type="entry name" value="MS_channel_1st"/>
</dbReference>
<dbReference type="KEGG" id="fpp:FPB0191_02269"/>
<comment type="subunit">
    <text evidence="7">Homoheptamer.</text>
</comment>
<feature type="domain" description="Mechanosensitive ion channel transmembrane helices 2/3" evidence="10">
    <location>
        <begin position="68"/>
        <end position="106"/>
    </location>
</feature>
<evidence type="ECO:0000256" key="4">
    <source>
        <dbReference type="ARBA" id="ARBA00022692"/>
    </source>
</evidence>
<reference evidence="11 12" key="1">
    <citation type="journal article" date="2014" name="Appl. Environ. Microbiol.">
        <title>Gut symbionts from distinct hosts exhibit genotoxic activity via divergent colibactin biosynthetic pathways.</title>
        <authorList>
            <person name="Engel P."/>
            <person name="Vizcaino M.I."/>
            <person name="Crawford J.M."/>
        </authorList>
    </citation>
    <scope>NUCLEOTIDE SEQUENCE [LARGE SCALE GENOMIC DNA]</scope>
    <source>
        <strain evidence="11 12">PEB0191</strain>
    </source>
</reference>
<comment type="function">
    <text evidence="7">Mechanosensitive channel that participates in the regulation of osmotic pressure changes within the cell, opening in response to stretch forces in the membrane lipid bilayer, without the need for other proteins. Contributes to normal resistance to hypoosmotic shock. Forms an ion channel of 1.0 nanosiemens conductance with a slight preference for anions.</text>
</comment>
<dbReference type="InterPro" id="IPR010920">
    <property type="entry name" value="LSM_dom_sf"/>
</dbReference>
<gene>
    <name evidence="11" type="ORF">FPB0191_02269</name>
</gene>
<dbReference type="InterPro" id="IPR011014">
    <property type="entry name" value="MscS_channel_TM-2"/>
</dbReference>
<evidence type="ECO:0000313" key="11">
    <source>
        <dbReference type="EMBL" id="AJA46072.1"/>
    </source>
</evidence>
<feature type="transmembrane region" description="Helical" evidence="7">
    <location>
        <begin position="21"/>
        <end position="43"/>
    </location>
</feature>
<evidence type="ECO:0000259" key="8">
    <source>
        <dbReference type="Pfam" id="PF00924"/>
    </source>
</evidence>
<accession>A0A0A7S5E5</accession>
<dbReference type="SUPFAM" id="SSF50182">
    <property type="entry name" value="Sm-like ribonucleoproteins"/>
    <property type="match status" value="1"/>
</dbReference>
<comment type="caution">
    <text evidence="7">Lacks conserved residue(s) required for the propagation of feature annotation.</text>
</comment>
<name>A0A0A7S5E5_FRIPE</name>
<keyword evidence="5 7" id="KW-1133">Transmembrane helix</keyword>
<keyword evidence="7" id="KW-0997">Cell inner membrane</keyword>
<dbReference type="Gene3D" id="2.30.30.60">
    <property type="match status" value="1"/>
</dbReference>
<evidence type="ECO:0000259" key="9">
    <source>
        <dbReference type="Pfam" id="PF21082"/>
    </source>
</evidence>
<comment type="similarity">
    <text evidence="2 7">Belongs to the MscS (TC 1.A.23) family.</text>
</comment>
<dbReference type="Pfam" id="PF21088">
    <property type="entry name" value="MS_channel_1st"/>
    <property type="match status" value="1"/>
</dbReference>
<dbReference type="RefSeq" id="WP_039106221.1">
    <property type="nucleotide sequence ID" value="NZ_CAMKYH010000006.1"/>
</dbReference>
<comment type="subcellular location">
    <subcellularLocation>
        <location evidence="7">Cell inner membrane</location>
        <topology evidence="7">Multi-pass membrane protein</topology>
    </subcellularLocation>
    <subcellularLocation>
        <location evidence="1">Cell membrane</location>
        <topology evidence="1">Multi-pass membrane protein</topology>
    </subcellularLocation>
</comment>
<feature type="transmembrane region" description="Helical" evidence="7">
    <location>
        <begin position="69"/>
        <end position="85"/>
    </location>
</feature>
<protein>
    <recommendedName>
        <fullName evidence="7">Small-conductance mechanosensitive channel</fullName>
    </recommendedName>
</protein>
<dbReference type="OrthoDB" id="9809206at2"/>
<evidence type="ECO:0000256" key="7">
    <source>
        <dbReference type="RuleBase" id="RU369025"/>
    </source>
</evidence>
<dbReference type="PANTHER" id="PTHR30221:SF1">
    <property type="entry name" value="SMALL-CONDUCTANCE MECHANOSENSITIVE CHANNEL"/>
    <property type="match status" value="1"/>
</dbReference>
<keyword evidence="3" id="KW-1003">Cell membrane</keyword>
<dbReference type="STRING" id="1267021.FPB0191_02269"/>
<dbReference type="InterPro" id="IPR023408">
    <property type="entry name" value="MscS_beta-dom_sf"/>
</dbReference>
<proteinExistence type="inferred from homology"/>
<dbReference type="Gene3D" id="1.10.287.1260">
    <property type="match status" value="1"/>
</dbReference>
<keyword evidence="12" id="KW-1185">Reference proteome</keyword>
<dbReference type="Pfam" id="PF05552">
    <property type="entry name" value="MS_channel_1st_1"/>
    <property type="match status" value="1"/>
</dbReference>
<dbReference type="Pfam" id="PF00924">
    <property type="entry name" value="MS_channel_2nd"/>
    <property type="match status" value="1"/>
</dbReference>
<dbReference type="AlphaFoldDB" id="A0A0A7S5E5"/>
<feature type="domain" description="Mechanosensitive ion channel MscS C-terminal" evidence="9">
    <location>
        <begin position="180"/>
        <end position="262"/>
    </location>
</feature>
<feature type="domain" description="Mechanosensitive ion channel MscS" evidence="8">
    <location>
        <begin position="108"/>
        <end position="174"/>
    </location>
</feature>
<keyword evidence="6 7" id="KW-0472">Membrane</keyword>
<evidence type="ECO:0000256" key="2">
    <source>
        <dbReference type="ARBA" id="ARBA00008017"/>
    </source>
</evidence>
<organism evidence="11 12">
    <name type="scientific">Frischella perrara</name>
    <dbReference type="NCBI Taxonomy" id="1267021"/>
    <lineage>
        <taxon>Bacteria</taxon>
        <taxon>Pseudomonadati</taxon>
        <taxon>Pseudomonadota</taxon>
        <taxon>Gammaproteobacteria</taxon>
        <taxon>Orbales</taxon>
        <taxon>Orbaceae</taxon>
        <taxon>Frischella</taxon>
    </lineage>
</organism>
<dbReference type="InterPro" id="IPR006685">
    <property type="entry name" value="MscS_channel_2nd"/>
</dbReference>
<evidence type="ECO:0000313" key="12">
    <source>
        <dbReference type="Proteomes" id="UP000030901"/>
    </source>
</evidence>
<dbReference type="GO" id="GO:0008381">
    <property type="term" value="F:mechanosensitive monoatomic ion channel activity"/>
    <property type="evidence" value="ECO:0007669"/>
    <property type="project" value="InterPro"/>
</dbReference>
<keyword evidence="7" id="KW-0813">Transport</keyword>
<dbReference type="SUPFAM" id="SSF82861">
    <property type="entry name" value="Mechanosensitive channel protein MscS (YggB), transmembrane region"/>
    <property type="match status" value="1"/>
</dbReference>
<dbReference type="Gene3D" id="3.30.70.100">
    <property type="match status" value="1"/>
</dbReference>
<keyword evidence="4 7" id="KW-0812">Transmembrane</keyword>